<dbReference type="EMBL" id="ML977586">
    <property type="protein sequence ID" value="KAF2000882.1"/>
    <property type="molecule type" value="Genomic_DNA"/>
</dbReference>
<name>A0A6A5WGX0_9PLEO</name>
<feature type="region of interest" description="Disordered" evidence="1">
    <location>
        <begin position="427"/>
        <end position="450"/>
    </location>
</feature>
<evidence type="ECO:0000256" key="1">
    <source>
        <dbReference type="SAM" id="MobiDB-lite"/>
    </source>
</evidence>
<feature type="compositionally biased region" description="Basic and acidic residues" evidence="1">
    <location>
        <begin position="1"/>
        <end position="15"/>
    </location>
</feature>
<feature type="compositionally biased region" description="Polar residues" evidence="1">
    <location>
        <begin position="427"/>
        <end position="449"/>
    </location>
</feature>
<evidence type="ECO:0000256" key="2">
    <source>
        <dbReference type="SAM" id="Phobius"/>
    </source>
</evidence>
<feature type="region of interest" description="Disordered" evidence="1">
    <location>
        <begin position="1"/>
        <end position="100"/>
    </location>
</feature>
<feature type="compositionally biased region" description="Basic and acidic residues" evidence="1">
    <location>
        <begin position="206"/>
        <end position="240"/>
    </location>
</feature>
<feature type="compositionally biased region" description="Polar residues" evidence="1">
    <location>
        <begin position="69"/>
        <end position="84"/>
    </location>
</feature>
<evidence type="ECO:0008006" key="5">
    <source>
        <dbReference type="Google" id="ProtNLM"/>
    </source>
</evidence>
<feature type="compositionally biased region" description="Polar residues" evidence="1">
    <location>
        <begin position="18"/>
        <end position="40"/>
    </location>
</feature>
<organism evidence="3 4">
    <name type="scientific">Amniculicola lignicola CBS 123094</name>
    <dbReference type="NCBI Taxonomy" id="1392246"/>
    <lineage>
        <taxon>Eukaryota</taxon>
        <taxon>Fungi</taxon>
        <taxon>Dikarya</taxon>
        <taxon>Ascomycota</taxon>
        <taxon>Pezizomycotina</taxon>
        <taxon>Dothideomycetes</taxon>
        <taxon>Pleosporomycetidae</taxon>
        <taxon>Pleosporales</taxon>
        <taxon>Amniculicolaceae</taxon>
        <taxon>Amniculicola</taxon>
    </lineage>
</organism>
<evidence type="ECO:0000313" key="4">
    <source>
        <dbReference type="Proteomes" id="UP000799779"/>
    </source>
</evidence>
<keyword evidence="2" id="KW-0812">Transmembrane</keyword>
<reference evidence="3" key="1">
    <citation type="journal article" date="2020" name="Stud. Mycol.">
        <title>101 Dothideomycetes genomes: a test case for predicting lifestyles and emergence of pathogens.</title>
        <authorList>
            <person name="Haridas S."/>
            <person name="Albert R."/>
            <person name="Binder M."/>
            <person name="Bloem J."/>
            <person name="Labutti K."/>
            <person name="Salamov A."/>
            <person name="Andreopoulos B."/>
            <person name="Baker S."/>
            <person name="Barry K."/>
            <person name="Bills G."/>
            <person name="Bluhm B."/>
            <person name="Cannon C."/>
            <person name="Castanera R."/>
            <person name="Culley D."/>
            <person name="Daum C."/>
            <person name="Ezra D."/>
            <person name="Gonzalez J."/>
            <person name="Henrissat B."/>
            <person name="Kuo A."/>
            <person name="Liang C."/>
            <person name="Lipzen A."/>
            <person name="Lutzoni F."/>
            <person name="Magnuson J."/>
            <person name="Mondo S."/>
            <person name="Nolan M."/>
            <person name="Ohm R."/>
            <person name="Pangilinan J."/>
            <person name="Park H.-J."/>
            <person name="Ramirez L."/>
            <person name="Alfaro M."/>
            <person name="Sun H."/>
            <person name="Tritt A."/>
            <person name="Yoshinaga Y."/>
            <person name="Zwiers L.-H."/>
            <person name="Turgeon B."/>
            <person name="Goodwin S."/>
            <person name="Spatafora J."/>
            <person name="Crous P."/>
            <person name="Grigoriev I."/>
        </authorList>
    </citation>
    <scope>NUCLEOTIDE SEQUENCE</scope>
    <source>
        <strain evidence="3">CBS 123094</strain>
    </source>
</reference>
<feature type="compositionally biased region" description="Basic and acidic residues" evidence="1">
    <location>
        <begin position="140"/>
        <end position="163"/>
    </location>
</feature>
<feature type="region of interest" description="Disordered" evidence="1">
    <location>
        <begin position="140"/>
        <end position="240"/>
    </location>
</feature>
<keyword evidence="2" id="KW-1133">Transmembrane helix</keyword>
<proteinExistence type="predicted"/>
<accession>A0A6A5WGX0</accession>
<evidence type="ECO:0000313" key="3">
    <source>
        <dbReference type="EMBL" id="KAF2000882.1"/>
    </source>
</evidence>
<dbReference type="OrthoDB" id="1193027at2759"/>
<dbReference type="AlphaFoldDB" id="A0A6A5WGX0"/>
<keyword evidence="4" id="KW-1185">Reference proteome</keyword>
<sequence>MDRQYPEYSSHDFPRPKTYNTAMPSTPISSTYGSPTTLNRPQPAALKALYETQDKRPRGPRTRSRSTGQSTSHGDATCGNNLCDSPQIPADERSYPGPEGLDLCSRCYKRFKVERRRARESERAVTDDWRRPKRRRVRIAADETGARQETKGYGERLVKKDNGNRPYPKYSHRKEPVNKPSPVSTPVSDLERGVKHSDSQNVPRSTLKDRDRRIGRSPRMERSHRERDDHRAERNNHVRDMSTYEEAEFCKSGSAEGDDDYYNDRRCCCSLWSPRRKCIVILAAVVSIITLIIIIALAATLSRKKAFTYTPSFSQVNSTAAFDSGGATRKNVNDTDDGIGAGTDSYTYYQGDASKFPAASNWISFGDMWTANIDTFKNSCGWLNYGPNNSPEIIQDIYDAIQDRANASLVDHRIILATIIQETNGCPLNPPTKSSGGTRNPGLMQSHNGQEYDSKHSRLSILQMIQDGTQGTKHGWGLVDNLNTYGNPYKAMRGYNSGYIPQSGDLSEKSGATACYVSDMANRLTGWVRAESKCSES</sequence>
<dbReference type="Proteomes" id="UP000799779">
    <property type="component" value="Unassembled WGS sequence"/>
</dbReference>
<feature type="transmembrane region" description="Helical" evidence="2">
    <location>
        <begin position="279"/>
        <end position="301"/>
    </location>
</feature>
<keyword evidence="2" id="KW-0472">Membrane</keyword>
<protein>
    <recommendedName>
        <fullName evidence="5">Transglycosylase SLT domain-containing protein</fullName>
    </recommendedName>
</protein>
<gene>
    <name evidence="3" type="ORF">P154DRAFT_522158</name>
</gene>
<feature type="compositionally biased region" description="Basic and acidic residues" evidence="1">
    <location>
        <begin position="189"/>
        <end position="198"/>
    </location>
</feature>